<dbReference type="SUPFAM" id="SSF52058">
    <property type="entry name" value="L domain-like"/>
    <property type="match status" value="1"/>
</dbReference>
<dbReference type="EMBL" id="CAFBLU010000004">
    <property type="protein sequence ID" value="CAB4865342.1"/>
    <property type="molecule type" value="Genomic_DNA"/>
</dbReference>
<dbReference type="PANTHER" id="PTHR45661">
    <property type="entry name" value="SURFACE ANTIGEN"/>
    <property type="match status" value="1"/>
</dbReference>
<sequence length="626" mass="63943">MISGIRRNTMILLAGVLVAAVTTLAAGTFTPAASAETVSGDLLYTSSGSAVTIRGCNGTCPESVTIPATIEGMTVTTIGAYAFEGVTGLVNIYLPDTLTSIEGYAFSGASTLVSIAIPSGVTRIRDHTFFSATKLTTVTLPPALTSIDQYAFAQTSSLVALSLPSGLTTIGQGAFQAGGLTTVAIPNGVITISFTAFSSMPALTEVTFGAGSLLTTIDYGAFQEDTALRTIAIPSGVTSVLGYSFDGASDLTSIDIPSGVASIGAGAFRNATSLRTVTLHDGLESLGSSAFSGNRSLEIITIPSTLTDIGDRAFSGDSSLLAVMFKGNAPTVGTDAFTDVSAGAAAYRRSELTGYGADNDSFHGLIVSPSYAFTYIDDGASVTVTGCAEDPCAATLTIPSSIGGHPVTKIANYAFSGSTSLTSVNFEPNSALTTIGDSAFHNCTSLTNFTIPSSVTRIGYVAFWGADALATVTFLGNAPLVGGSAFAGVDPNATAHRTVNLTGYGSAGDDFHGLTVTDPPNNITAAKATNKIAKALITFTTLVTVPGDGKLSQTITSKTRRKTTTWCTAKATTTTAHAYTLTCKITKAGRAALRKAAMKLTLTTSFTPTGGTKATKTQVVKLARTR</sequence>
<dbReference type="InterPro" id="IPR026906">
    <property type="entry name" value="LRR_5"/>
</dbReference>
<dbReference type="Pfam" id="PF13306">
    <property type="entry name" value="LRR_5"/>
    <property type="match status" value="3"/>
</dbReference>
<proteinExistence type="predicted"/>
<protein>
    <submittedName>
        <fullName evidence="1">Unannotated protein</fullName>
    </submittedName>
</protein>
<dbReference type="Gene3D" id="3.80.10.10">
    <property type="entry name" value="Ribonuclease Inhibitor"/>
    <property type="match status" value="3"/>
</dbReference>
<reference evidence="1" key="1">
    <citation type="submission" date="2020-05" db="EMBL/GenBank/DDBJ databases">
        <authorList>
            <person name="Chiriac C."/>
            <person name="Salcher M."/>
            <person name="Ghai R."/>
            <person name="Kavagutti S V."/>
        </authorList>
    </citation>
    <scope>NUCLEOTIDE SEQUENCE</scope>
</reference>
<dbReference type="InterPro" id="IPR032675">
    <property type="entry name" value="LRR_dom_sf"/>
</dbReference>
<dbReference type="InterPro" id="IPR053139">
    <property type="entry name" value="Surface_bspA-like"/>
</dbReference>
<accession>A0A6J7D2V2</accession>
<evidence type="ECO:0000313" key="1">
    <source>
        <dbReference type="EMBL" id="CAB4865342.1"/>
    </source>
</evidence>
<dbReference type="PANTHER" id="PTHR45661:SF3">
    <property type="entry name" value="IG-LIKE DOMAIN-CONTAINING PROTEIN"/>
    <property type="match status" value="1"/>
</dbReference>
<organism evidence="1">
    <name type="scientific">freshwater metagenome</name>
    <dbReference type="NCBI Taxonomy" id="449393"/>
    <lineage>
        <taxon>unclassified sequences</taxon>
        <taxon>metagenomes</taxon>
        <taxon>ecological metagenomes</taxon>
    </lineage>
</organism>
<name>A0A6J7D2V2_9ZZZZ</name>
<gene>
    <name evidence="1" type="ORF">UFOPK3444_00417</name>
</gene>
<dbReference type="AlphaFoldDB" id="A0A6J7D2V2"/>